<evidence type="ECO:0000313" key="2">
    <source>
        <dbReference type="EMBL" id="SFT13118.1"/>
    </source>
</evidence>
<dbReference type="EMBL" id="FOZU01000026">
    <property type="protein sequence ID" value="SFT13118.1"/>
    <property type="molecule type" value="Genomic_DNA"/>
</dbReference>
<accession>A0A1I6VHB9</accession>
<keyword evidence="1" id="KW-0175">Coiled coil</keyword>
<reference evidence="3" key="1">
    <citation type="submission" date="2016-10" db="EMBL/GenBank/DDBJ databases">
        <authorList>
            <person name="Varghese N."/>
            <person name="Submissions S."/>
        </authorList>
    </citation>
    <scope>NUCLEOTIDE SEQUENCE [LARGE SCALE GENOMIC DNA]</scope>
    <source>
        <strain evidence="3">ANC 5076</strain>
    </source>
</reference>
<name>A0A1I6VHB9_9GAMM</name>
<feature type="coiled-coil region" evidence="1">
    <location>
        <begin position="1213"/>
        <end position="1277"/>
    </location>
</feature>
<keyword evidence="3" id="KW-1185">Reference proteome</keyword>
<dbReference type="RefSeq" id="WP_074947283.1">
    <property type="nucleotide sequence ID" value="NZ_FOZU01000026.1"/>
</dbReference>
<organism evidence="2 3">
    <name type="scientific">Acinetobacter bohemicus</name>
    <dbReference type="NCBI Taxonomy" id="1435036"/>
    <lineage>
        <taxon>Bacteria</taxon>
        <taxon>Pseudomonadati</taxon>
        <taxon>Pseudomonadota</taxon>
        <taxon>Gammaproteobacteria</taxon>
        <taxon>Moraxellales</taxon>
        <taxon>Moraxellaceae</taxon>
        <taxon>Acinetobacter</taxon>
    </lineage>
</organism>
<protein>
    <submittedName>
        <fullName evidence="2">Uncharacterized protein</fullName>
    </submittedName>
</protein>
<dbReference type="Proteomes" id="UP000182827">
    <property type="component" value="Unassembled WGS sequence"/>
</dbReference>
<gene>
    <name evidence="2" type="ORF">SAMN05444586_10267</name>
</gene>
<sequence length="1425" mass="162834">MRLELDNDMITNLVQQHRWAATGVSDYPPRDPLVGQSRFFKRFKTFIQTVDHTQDQFAHVFAVEAEWGRGKSRLGHELIAQINESSKGWFVRDEKGQLQDQTLFDQAKRDEYLALYIRYSQVASDYQNSDNWFAYGLYKALLPLATQEFDHSIQSAIANQAYQRLKPIGFSSQKLAEILQLDQQHSEETLYEDANLVVGLVQQAYEYIKSFGIQYILIVLDELETVAEAASFGLEDDNNQRLDGQAIRLIGKAIKEEDPRRKLPWLRYVALCSPLLGQQLREIQSVARRFELVELEHNAFADVSDYVEKLKEQKKLTYDYPVGLVEAAYAMSAANFGWFNVIMANIDAVLEQYRQANKDVADIGELFNAVLAGSGRVEKHVLDKGAIEGIQTRDQEILKQCQTLLYGQLPLPLAEMKNADAIFALNNEHQEPVAARYKLIYLDRLQCRRALEQAKFVREHNDEWLYPAVEQVLSLETLLDNLKTFSIREQNHEGKQAFLIPLSKIEFKYLLNLLYDHPAVEFAADALWQSIVGQSLELPEEEATHIGPSISMLMNLDIRYKSAQQNSLIFKEPSMSDGLEKALDELQQKSSQQPLLKLATRVTGLIRLLDGNWSYNQSIYPISANSPAKGLAILTEPSNGLITLDSFKLNHKGKALFAWVSNRQELDALHVFSAEYCRQFGRTPVLALTASVNLYEQYIRLDAEDTLRDAILLHYVNPTEVDQLERIGLDVDICKKYKIDLTLDSFIKKFKNKLKGIADNVQQSILNWRQHLNSKGQIAWPLRIDGKLSEEERNILFKAWYQLAIEQKERTSILSTSFKDVDVKEIENVLNKLKVPSVYEARGYQKHEHAGLFLNLDTPQLSVADIPIFLAKIASLDKTENTWSLEKAEQAWYFGYVAFSKNTSKHVFDDWMWWCNKLHLIEIQDPTAHKAVWKTYPVAKLSNMIEEAQLWFEGKAEDSYAKQIEILATTYGYDQIQHHFAPLNTTTLGVQTVEAKDSLSQAQYLFGQLKVATESLESIASKDDVLKIKPLLKQRTEIIALVEKIKPLHLQKTALRDVNTLDIADQQLSLYERVQQATLYAEKVQMACHKIKARSMALIDMMEKDAQAHHDCSVLIFKKCLNTIGNIVDAVLSNENPSETAKKQIQASSDTFIHALRTMSFVKADKKLLELADEVGLDIYTNNTKGIHDISTGYIVPNYKKCLELHESIISNLEKHRSKVQELIVKLSGAEALAQFSSDLENLEEIEDRISILEESLSYIEEDVDKYREKYREQMQKGDFSSLEGIAERFYNTVRQQLNSSVAGKLLVIENHCTAYKNEKINLLQQEFPGLKPLLAGQLDYQNSIDENELSTLSLKDLERACNDKLKQWVTQAERVLNPLGLDLVTWKKAHYAISNNQDQIPLSAEQQQKLVEAGILKMKLSFAY</sequence>
<evidence type="ECO:0000256" key="1">
    <source>
        <dbReference type="SAM" id="Coils"/>
    </source>
</evidence>
<evidence type="ECO:0000313" key="3">
    <source>
        <dbReference type="Proteomes" id="UP000182827"/>
    </source>
</evidence>
<proteinExistence type="predicted"/>